<protein>
    <submittedName>
        <fullName evidence="1">Uncharacterized protein</fullName>
    </submittedName>
</protein>
<dbReference type="RefSeq" id="WP_349642784.1">
    <property type="nucleotide sequence ID" value="NZ_LT670844.1"/>
</dbReference>
<name>A0A1M6WUM3_9BRAD</name>
<dbReference type="InterPro" id="IPR029045">
    <property type="entry name" value="ClpP/crotonase-like_dom_sf"/>
</dbReference>
<dbReference type="EMBL" id="LT670844">
    <property type="protein sequence ID" value="SHK97351.1"/>
    <property type="molecule type" value="Genomic_DNA"/>
</dbReference>
<dbReference type="AlphaFoldDB" id="A0A1M6WUM3"/>
<evidence type="ECO:0000313" key="2">
    <source>
        <dbReference type="Proteomes" id="UP000189935"/>
    </source>
</evidence>
<organism evidence="1 2">
    <name type="scientific">Bradyrhizobium lablabi</name>
    <dbReference type="NCBI Taxonomy" id="722472"/>
    <lineage>
        <taxon>Bacteria</taxon>
        <taxon>Pseudomonadati</taxon>
        <taxon>Pseudomonadota</taxon>
        <taxon>Alphaproteobacteria</taxon>
        <taxon>Hyphomicrobiales</taxon>
        <taxon>Nitrobacteraceae</taxon>
        <taxon>Bradyrhizobium</taxon>
    </lineage>
</organism>
<evidence type="ECO:0000313" key="1">
    <source>
        <dbReference type="EMBL" id="SHK97351.1"/>
    </source>
</evidence>
<gene>
    <name evidence="1" type="ORF">SAMN05444159_4671</name>
</gene>
<dbReference type="Proteomes" id="UP000189935">
    <property type="component" value="Chromosome I"/>
</dbReference>
<sequence length="217" mass="23146">MFVLLASGVGIRAYRDLSRPEAWAYWKESYLAPRMTSALIPLADFDGSGHGRRALAISGEIGAATANWFRDRLNEGHLDAGDAVLLSSPGGDLNQAVIMGEIIRSRGLVTAVGVADGSGQVRPAYCASACVLVYAGGKIRYGVEGSMLGVHQFEATAPMRDPVADTQRVAGFLLNYMTKMGVSSAVVQAMSQNRDVRWLGTKEAAAMNLVTDPIRKP</sequence>
<accession>A0A1M6WUM3</accession>
<dbReference type="SUPFAM" id="SSF52096">
    <property type="entry name" value="ClpP/crotonase"/>
    <property type="match status" value="1"/>
</dbReference>
<dbReference type="Gene3D" id="3.90.226.10">
    <property type="entry name" value="2-enoyl-CoA Hydratase, Chain A, domain 1"/>
    <property type="match status" value="1"/>
</dbReference>
<reference evidence="1 2" key="1">
    <citation type="submission" date="2016-11" db="EMBL/GenBank/DDBJ databases">
        <authorList>
            <person name="Jaros S."/>
            <person name="Januszkiewicz K."/>
            <person name="Wedrychowicz H."/>
        </authorList>
    </citation>
    <scope>NUCLEOTIDE SEQUENCE [LARGE SCALE GENOMIC DNA]</scope>
    <source>
        <strain evidence="1 2">GAS499</strain>
    </source>
</reference>
<proteinExistence type="predicted"/>